<feature type="transmembrane region" description="Helical" evidence="1">
    <location>
        <begin position="142"/>
        <end position="158"/>
    </location>
</feature>
<accession>A0ABW1L160</accession>
<dbReference type="InterPro" id="IPR018681">
    <property type="entry name" value="DUF2165_transmembrane"/>
</dbReference>
<feature type="transmembrane region" description="Helical" evidence="1">
    <location>
        <begin position="59"/>
        <end position="82"/>
    </location>
</feature>
<dbReference type="EMBL" id="JBHPON010000002">
    <property type="protein sequence ID" value="MFC6036007.1"/>
    <property type="molecule type" value="Genomic_DNA"/>
</dbReference>
<reference evidence="2 3" key="1">
    <citation type="submission" date="2024-09" db="EMBL/GenBank/DDBJ databases">
        <authorList>
            <person name="Zhang Z.-H."/>
        </authorList>
    </citation>
    <scope>NUCLEOTIDE SEQUENCE [LARGE SCALE GENOMIC DNA]</scope>
    <source>
        <strain evidence="2 3">HHTR114</strain>
    </source>
</reference>
<gene>
    <name evidence="2" type="ORF">ACFMB1_10660</name>
</gene>
<dbReference type="Pfam" id="PF09933">
    <property type="entry name" value="DUF2165"/>
    <property type="match status" value="1"/>
</dbReference>
<dbReference type="Proteomes" id="UP001596116">
    <property type="component" value="Unassembled WGS sequence"/>
</dbReference>
<keyword evidence="3" id="KW-1185">Reference proteome</keyword>
<proteinExistence type="predicted"/>
<evidence type="ECO:0000313" key="2">
    <source>
        <dbReference type="EMBL" id="MFC6036007.1"/>
    </source>
</evidence>
<name>A0ABW1L160_9PROT</name>
<evidence type="ECO:0000313" key="3">
    <source>
        <dbReference type="Proteomes" id="UP001596116"/>
    </source>
</evidence>
<organism evidence="2 3">
    <name type="scientific">Hyphococcus aureus</name>
    <dbReference type="NCBI Taxonomy" id="2666033"/>
    <lineage>
        <taxon>Bacteria</taxon>
        <taxon>Pseudomonadati</taxon>
        <taxon>Pseudomonadota</taxon>
        <taxon>Alphaproteobacteria</taxon>
        <taxon>Parvularculales</taxon>
        <taxon>Parvularculaceae</taxon>
        <taxon>Hyphococcus</taxon>
    </lineage>
</organism>
<keyword evidence="1" id="KW-0812">Transmembrane</keyword>
<evidence type="ECO:0000256" key="1">
    <source>
        <dbReference type="SAM" id="Phobius"/>
    </source>
</evidence>
<keyword evidence="1" id="KW-1133">Transmembrane helix</keyword>
<sequence length="161" mass="17009">MIRYLKIILVVFVGLQGLTYAAGNIINWEEAKGFVGYVLSLEGHEVYPNDLAPAITSPALVTLTLMVIVTCEFLVGAVSMIGALKMLGAAGKPADQFNASKSFAILGCGIGVALWFGLFTVVGGGILGMWQTPLGDGSMDGAFIYFMSSGLVMVFVNMKDD</sequence>
<feature type="transmembrane region" description="Helical" evidence="1">
    <location>
        <begin position="103"/>
        <end position="130"/>
    </location>
</feature>
<dbReference type="RefSeq" id="WP_379882767.1">
    <property type="nucleotide sequence ID" value="NZ_JBHPON010000002.1"/>
</dbReference>
<keyword evidence="1" id="KW-0472">Membrane</keyword>
<comment type="caution">
    <text evidence="2">The sequence shown here is derived from an EMBL/GenBank/DDBJ whole genome shotgun (WGS) entry which is preliminary data.</text>
</comment>
<protein>
    <submittedName>
        <fullName evidence="2">DUF2165 family protein</fullName>
    </submittedName>
</protein>